<comment type="caution">
    <text evidence="1">The sequence shown here is derived from an EMBL/GenBank/DDBJ whole genome shotgun (WGS) entry which is preliminary data.</text>
</comment>
<dbReference type="HOGENOM" id="CLU_150812_0_0_1"/>
<name>G7E1A4_MIXOS</name>
<dbReference type="InParanoid" id="G7E1A4"/>
<dbReference type="Proteomes" id="UP000009131">
    <property type="component" value="Unassembled WGS sequence"/>
</dbReference>
<sequence>MDLIRGGRESLSFQLKYTSDENMPFILTTADEHPFECLPAPQRYSDEASLYDDVCLYTVQKTDKSYSTDLQIVFHTDGKHLTYQLLPSKFNNKGLKKWSLHCGDRLVHEHKAKGVSI</sequence>
<dbReference type="EMBL" id="BABT02000102">
    <property type="protein sequence ID" value="GAA96614.1"/>
    <property type="molecule type" value="Genomic_DNA"/>
</dbReference>
<evidence type="ECO:0000313" key="2">
    <source>
        <dbReference type="Proteomes" id="UP000009131"/>
    </source>
</evidence>
<reference evidence="1 2" key="1">
    <citation type="journal article" date="2011" name="J. Gen. Appl. Microbiol.">
        <title>Draft genome sequencing of the enigmatic basidiomycete Mixia osmundae.</title>
        <authorList>
            <person name="Nishida H."/>
            <person name="Nagatsuka Y."/>
            <person name="Sugiyama J."/>
        </authorList>
    </citation>
    <scope>NUCLEOTIDE SEQUENCE [LARGE SCALE GENOMIC DNA]</scope>
    <source>
        <strain evidence="2">CBS 9802 / IAM 14324 / JCM 22182 / KY 12970</strain>
    </source>
</reference>
<gene>
    <name evidence="1" type="primary">Mo03284</name>
    <name evidence="1" type="ORF">E5Q_03284</name>
</gene>
<keyword evidence="2" id="KW-1185">Reference proteome</keyword>
<reference evidence="1 2" key="2">
    <citation type="journal article" date="2012" name="Open Biol.">
        <title>Characteristics of nucleosomes and linker DNA regions on the genome of the basidiomycete Mixia osmundae revealed by mono- and dinucleosome mapping.</title>
        <authorList>
            <person name="Nishida H."/>
            <person name="Kondo S."/>
            <person name="Matsumoto T."/>
            <person name="Suzuki Y."/>
            <person name="Yoshikawa H."/>
            <person name="Taylor T.D."/>
            <person name="Sugiyama J."/>
        </authorList>
    </citation>
    <scope>NUCLEOTIDE SEQUENCE [LARGE SCALE GENOMIC DNA]</scope>
    <source>
        <strain evidence="2">CBS 9802 / IAM 14324 / JCM 22182 / KY 12970</strain>
    </source>
</reference>
<proteinExistence type="predicted"/>
<accession>G7E1A4</accession>
<organism evidence="1 2">
    <name type="scientific">Mixia osmundae (strain CBS 9802 / IAM 14324 / JCM 22182 / KY 12970)</name>
    <dbReference type="NCBI Taxonomy" id="764103"/>
    <lineage>
        <taxon>Eukaryota</taxon>
        <taxon>Fungi</taxon>
        <taxon>Dikarya</taxon>
        <taxon>Basidiomycota</taxon>
        <taxon>Pucciniomycotina</taxon>
        <taxon>Mixiomycetes</taxon>
        <taxon>Mixiales</taxon>
        <taxon>Mixiaceae</taxon>
        <taxon>Mixia</taxon>
    </lineage>
</organism>
<evidence type="ECO:0000313" key="1">
    <source>
        <dbReference type="EMBL" id="GAA96614.1"/>
    </source>
</evidence>
<protein>
    <submittedName>
        <fullName evidence="1">Uncharacterized protein</fullName>
    </submittedName>
</protein>
<dbReference type="AlphaFoldDB" id="G7E1A4"/>